<accession>A0ABU6XA72</accession>
<evidence type="ECO:0000256" key="1">
    <source>
        <dbReference type="SAM" id="MobiDB-lite"/>
    </source>
</evidence>
<keyword evidence="3" id="KW-1185">Reference proteome</keyword>
<name>A0ABU6XA72_9FABA</name>
<sequence length="76" mass="8735">MKKGRSDEATDKSLEGASLLLKKNIGDVMMVDSGMVHRLEDKCHRHNNRLTEEYRGKKYNTREHPTGMDSTLVKVF</sequence>
<dbReference type="EMBL" id="JASCZI010211597">
    <property type="protein sequence ID" value="MED6194925.1"/>
    <property type="molecule type" value="Genomic_DNA"/>
</dbReference>
<reference evidence="2 3" key="1">
    <citation type="journal article" date="2023" name="Plants (Basel)">
        <title>Bridging the Gap: Combining Genomics and Transcriptomics Approaches to Understand Stylosanthes scabra, an Orphan Legume from the Brazilian Caatinga.</title>
        <authorList>
            <person name="Ferreira-Neto J.R.C."/>
            <person name="da Silva M.D."/>
            <person name="Binneck E."/>
            <person name="de Melo N.F."/>
            <person name="da Silva R.H."/>
            <person name="de Melo A.L.T.M."/>
            <person name="Pandolfi V."/>
            <person name="Bustamante F.O."/>
            <person name="Brasileiro-Vidal A.C."/>
            <person name="Benko-Iseppon A.M."/>
        </authorList>
    </citation>
    <scope>NUCLEOTIDE SEQUENCE [LARGE SCALE GENOMIC DNA]</scope>
    <source>
        <tissue evidence="2">Leaves</tissue>
    </source>
</reference>
<feature type="region of interest" description="Disordered" evidence="1">
    <location>
        <begin position="54"/>
        <end position="76"/>
    </location>
</feature>
<evidence type="ECO:0000313" key="2">
    <source>
        <dbReference type="EMBL" id="MED6194925.1"/>
    </source>
</evidence>
<evidence type="ECO:0000313" key="3">
    <source>
        <dbReference type="Proteomes" id="UP001341840"/>
    </source>
</evidence>
<gene>
    <name evidence="2" type="ORF">PIB30_033146</name>
</gene>
<protein>
    <submittedName>
        <fullName evidence="2">Uncharacterized protein</fullName>
    </submittedName>
</protein>
<dbReference type="Proteomes" id="UP001341840">
    <property type="component" value="Unassembled WGS sequence"/>
</dbReference>
<organism evidence="2 3">
    <name type="scientific">Stylosanthes scabra</name>
    <dbReference type="NCBI Taxonomy" id="79078"/>
    <lineage>
        <taxon>Eukaryota</taxon>
        <taxon>Viridiplantae</taxon>
        <taxon>Streptophyta</taxon>
        <taxon>Embryophyta</taxon>
        <taxon>Tracheophyta</taxon>
        <taxon>Spermatophyta</taxon>
        <taxon>Magnoliopsida</taxon>
        <taxon>eudicotyledons</taxon>
        <taxon>Gunneridae</taxon>
        <taxon>Pentapetalae</taxon>
        <taxon>rosids</taxon>
        <taxon>fabids</taxon>
        <taxon>Fabales</taxon>
        <taxon>Fabaceae</taxon>
        <taxon>Papilionoideae</taxon>
        <taxon>50 kb inversion clade</taxon>
        <taxon>dalbergioids sensu lato</taxon>
        <taxon>Dalbergieae</taxon>
        <taxon>Pterocarpus clade</taxon>
        <taxon>Stylosanthes</taxon>
    </lineage>
</organism>
<comment type="caution">
    <text evidence="2">The sequence shown here is derived from an EMBL/GenBank/DDBJ whole genome shotgun (WGS) entry which is preliminary data.</text>
</comment>
<proteinExistence type="predicted"/>
<feature type="compositionally biased region" description="Basic and acidic residues" evidence="1">
    <location>
        <begin position="54"/>
        <end position="66"/>
    </location>
</feature>